<dbReference type="EMBL" id="JAEPRD010000003">
    <property type="protein sequence ID" value="KAG2213355.1"/>
    <property type="molecule type" value="Genomic_DNA"/>
</dbReference>
<protein>
    <recommendedName>
        <fullName evidence="1">Transposase Tc1-like domain-containing protein</fullName>
    </recommendedName>
</protein>
<evidence type="ECO:0000313" key="3">
    <source>
        <dbReference type="Proteomes" id="UP000603453"/>
    </source>
</evidence>
<accession>A0A8H7RMM7</accession>
<proteinExistence type="predicted"/>
<dbReference type="Proteomes" id="UP000603453">
    <property type="component" value="Unassembled WGS sequence"/>
</dbReference>
<feature type="domain" description="Transposase Tc1-like" evidence="1">
    <location>
        <begin position="47"/>
        <end position="117"/>
    </location>
</feature>
<evidence type="ECO:0000313" key="2">
    <source>
        <dbReference type="EMBL" id="KAG2213355.1"/>
    </source>
</evidence>
<keyword evidence="3" id="KW-1185">Reference proteome</keyword>
<dbReference type="GO" id="GO:0006313">
    <property type="term" value="P:DNA transposition"/>
    <property type="evidence" value="ECO:0007669"/>
    <property type="project" value="InterPro"/>
</dbReference>
<organism evidence="2 3">
    <name type="scientific">Mucor saturninus</name>
    <dbReference type="NCBI Taxonomy" id="64648"/>
    <lineage>
        <taxon>Eukaryota</taxon>
        <taxon>Fungi</taxon>
        <taxon>Fungi incertae sedis</taxon>
        <taxon>Mucoromycota</taxon>
        <taxon>Mucoromycotina</taxon>
        <taxon>Mucoromycetes</taxon>
        <taxon>Mucorales</taxon>
        <taxon>Mucorineae</taxon>
        <taxon>Mucoraceae</taxon>
        <taxon>Mucor</taxon>
    </lineage>
</organism>
<reference evidence="2" key="1">
    <citation type="submission" date="2020-12" db="EMBL/GenBank/DDBJ databases">
        <title>Metabolic potential, ecology and presence of endohyphal bacteria is reflected in genomic diversity of Mucoromycotina.</title>
        <authorList>
            <person name="Muszewska A."/>
            <person name="Okrasinska A."/>
            <person name="Steczkiewicz K."/>
            <person name="Drgas O."/>
            <person name="Orlowska M."/>
            <person name="Perlinska-Lenart U."/>
            <person name="Aleksandrzak-Piekarczyk T."/>
            <person name="Szatraj K."/>
            <person name="Zielenkiewicz U."/>
            <person name="Pilsyk S."/>
            <person name="Malc E."/>
            <person name="Mieczkowski P."/>
            <person name="Kruszewska J.S."/>
            <person name="Biernat P."/>
            <person name="Pawlowska J."/>
        </authorList>
    </citation>
    <scope>NUCLEOTIDE SEQUENCE</scope>
    <source>
        <strain evidence="2">WA0000017839</strain>
    </source>
</reference>
<dbReference type="GO" id="GO:0003677">
    <property type="term" value="F:DNA binding"/>
    <property type="evidence" value="ECO:0007669"/>
    <property type="project" value="InterPro"/>
</dbReference>
<comment type="caution">
    <text evidence="2">The sequence shown here is derived from an EMBL/GenBank/DDBJ whole genome shotgun (WGS) entry which is preliminary data.</text>
</comment>
<evidence type="ECO:0000259" key="1">
    <source>
        <dbReference type="Pfam" id="PF01498"/>
    </source>
</evidence>
<gene>
    <name evidence="2" type="ORF">INT47_009028</name>
</gene>
<dbReference type="AlphaFoldDB" id="A0A8H7RMM7"/>
<dbReference type="GO" id="GO:0015074">
    <property type="term" value="P:DNA integration"/>
    <property type="evidence" value="ECO:0007669"/>
    <property type="project" value="InterPro"/>
</dbReference>
<dbReference type="InterPro" id="IPR002492">
    <property type="entry name" value="Transposase_Tc1-like"/>
</dbReference>
<dbReference type="OrthoDB" id="10006939at2759"/>
<dbReference type="Pfam" id="PF01498">
    <property type="entry name" value="HTH_Tnp_Tc3_2"/>
    <property type="match status" value="1"/>
</dbReference>
<sequence>MKLEAVHYLQQLGFGQAAIGTMVGVKRPNNQNASSERPNSLNDYTARHLERIIRKEPFQTVDQLSEELRLMDKPQAATTVRLWLKELGFNHYIPFLKSLLNNNQKERRLFWARKHVNWAYEQWKKVIWKNGSFLLDTDYIILHVKKESKSENEML</sequence>
<name>A0A8H7RMM7_9FUNG</name>